<dbReference type="AlphaFoldDB" id="A0A6C0H4W1"/>
<keyword evidence="1" id="KW-0472">Membrane</keyword>
<dbReference type="Pfam" id="PF13385">
    <property type="entry name" value="Laminin_G_3"/>
    <property type="match status" value="1"/>
</dbReference>
<feature type="transmembrane region" description="Helical" evidence="1">
    <location>
        <begin position="126"/>
        <end position="145"/>
    </location>
</feature>
<feature type="transmembrane region" description="Helical" evidence="1">
    <location>
        <begin position="53"/>
        <end position="73"/>
    </location>
</feature>
<feature type="transmembrane region" description="Helical" evidence="1">
    <location>
        <begin position="18"/>
        <end position="41"/>
    </location>
</feature>
<dbReference type="EMBL" id="MN739865">
    <property type="protein sequence ID" value="QHT75246.1"/>
    <property type="molecule type" value="Genomic_DNA"/>
</dbReference>
<feature type="transmembrane region" description="Helical" evidence="1">
    <location>
        <begin position="93"/>
        <end position="114"/>
    </location>
</feature>
<protein>
    <submittedName>
        <fullName evidence="2">Uncharacterized protein</fullName>
    </submittedName>
</protein>
<organism evidence="2">
    <name type="scientific">viral metagenome</name>
    <dbReference type="NCBI Taxonomy" id="1070528"/>
    <lineage>
        <taxon>unclassified sequences</taxon>
        <taxon>metagenomes</taxon>
        <taxon>organismal metagenomes</taxon>
    </lineage>
</organism>
<sequence>MPPPQTQRGFLQNIINKFYFHITVAVVLLLIGLFFYLNDILNIFKIKDTQYSIFWWLLLLTFGIYTILFYFSINKDSTSNASLKIDYVFFNMFKHLSLICLIILVPVFIINFILDNLKITNNSGFNFVLSIIGILIIIVLFAVIAKVFSIQPSNTDNCINTGTINFQYIICVLKNIIFFIPCLLVILVDEIHEDIKLTPSSIYLLFIVLVILITLLISLPLLFTFFAKNNKNDVLAGEGPFYLNKKKTLGKYQNLDKNISDNIAIPKFNSSNDDTNLNIENNQLARKMTTLFSYFNTSPSTNISSENSSNVDTVKNEYNNTKNNVNYNIDGYNFKLFKNDLVGLYNIGVNYFNPSKLHKTFPYNYTYSLSFYIYINPQPTNTSIAYTKDTELFNYGFKPVIYYNGNSRKIIIKSRTISNKSDQLDTIYEMSNVKHQKWLYFVINYENNIIDVFIDGKLVGSKSNVTPYFVGDNVTIGEDNGIYGSIKDIYYFDKIKTPDSIQFLYNLTKNKISI</sequence>
<name>A0A6C0H4W1_9ZZZZ</name>
<accession>A0A6C0H4W1</accession>
<reference evidence="2" key="1">
    <citation type="journal article" date="2020" name="Nature">
        <title>Giant virus diversity and host interactions through global metagenomics.</title>
        <authorList>
            <person name="Schulz F."/>
            <person name="Roux S."/>
            <person name="Paez-Espino D."/>
            <person name="Jungbluth S."/>
            <person name="Walsh D.A."/>
            <person name="Denef V.J."/>
            <person name="McMahon K.D."/>
            <person name="Konstantinidis K.T."/>
            <person name="Eloe-Fadrosh E.A."/>
            <person name="Kyrpides N.C."/>
            <person name="Woyke T."/>
        </authorList>
    </citation>
    <scope>NUCLEOTIDE SEQUENCE</scope>
    <source>
        <strain evidence="2">GVMAG-M-3300023179-63</strain>
    </source>
</reference>
<keyword evidence="1" id="KW-1133">Transmembrane helix</keyword>
<evidence type="ECO:0000313" key="2">
    <source>
        <dbReference type="EMBL" id="QHT75246.1"/>
    </source>
</evidence>
<feature type="transmembrane region" description="Helical" evidence="1">
    <location>
        <begin position="200"/>
        <end position="226"/>
    </location>
</feature>
<proteinExistence type="predicted"/>
<dbReference type="InterPro" id="IPR013320">
    <property type="entry name" value="ConA-like_dom_sf"/>
</dbReference>
<keyword evidence="1" id="KW-0812">Transmembrane</keyword>
<evidence type="ECO:0000256" key="1">
    <source>
        <dbReference type="SAM" id="Phobius"/>
    </source>
</evidence>
<dbReference type="SUPFAM" id="SSF49899">
    <property type="entry name" value="Concanavalin A-like lectins/glucanases"/>
    <property type="match status" value="1"/>
</dbReference>
<feature type="transmembrane region" description="Helical" evidence="1">
    <location>
        <begin position="165"/>
        <end position="188"/>
    </location>
</feature>